<dbReference type="InterPro" id="IPR005116">
    <property type="entry name" value="Transp-assoc_OB_typ1"/>
</dbReference>
<accession>A0AAE3SLS0</accession>
<dbReference type="Pfam" id="PF03459">
    <property type="entry name" value="TOBE"/>
    <property type="match status" value="1"/>
</dbReference>
<evidence type="ECO:0000256" key="4">
    <source>
        <dbReference type="ARBA" id="ARBA00022519"/>
    </source>
</evidence>
<dbReference type="Gene3D" id="2.40.50.100">
    <property type="match status" value="1"/>
</dbReference>
<keyword evidence="13" id="KW-1185">Reference proteome</keyword>
<dbReference type="InterPro" id="IPR050334">
    <property type="entry name" value="Molybdenum_import_ModC"/>
</dbReference>
<keyword evidence="5" id="KW-0547">Nucleotide-binding</keyword>
<keyword evidence="2" id="KW-1003">Cell membrane</keyword>
<dbReference type="PROSITE" id="PS50893">
    <property type="entry name" value="ABC_TRANSPORTER_2"/>
    <property type="match status" value="1"/>
</dbReference>
<evidence type="ECO:0000256" key="3">
    <source>
        <dbReference type="ARBA" id="ARBA00022505"/>
    </source>
</evidence>
<evidence type="ECO:0000259" key="10">
    <source>
        <dbReference type="PROSITE" id="PS50893"/>
    </source>
</evidence>
<evidence type="ECO:0000256" key="7">
    <source>
        <dbReference type="ARBA" id="ARBA00022967"/>
    </source>
</evidence>
<dbReference type="NCBIfam" id="TIGR02142">
    <property type="entry name" value="modC_ABC"/>
    <property type="match status" value="1"/>
</dbReference>
<proteinExistence type="predicted"/>
<dbReference type="InterPro" id="IPR003593">
    <property type="entry name" value="AAA+_ATPase"/>
</dbReference>
<evidence type="ECO:0000259" key="11">
    <source>
        <dbReference type="PROSITE" id="PS51866"/>
    </source>
</evidence>
<keyword evidence="8" id="KW-0472">Membrane</keyword>
<evidence type="ECO:0000256" key="6">
    <source>
        <dbReference type="ARBA" id="ARBA00022840"/>
    </source>
</evidence>
<dbReference type="RefSeq" id="WP_301202497.1">
    <property type="nucleotide sequence ID" value="NZ_JAPDPI010000076.1"/>
</dbReference>
<keyword evidence="7" id="KW-1278">Translocase</keyword>
<feature type="domain" description="Mop" evidence="11">
    <location>
        <begin position="296"/>
        <end position="360"/>
    </location>
</feature>
<keyword evidence="3 9" id="KW-0500">Molybdenum</keyword>
<dbReference type="InterPro" id="IPR008995">
    <property type="entry name" value="Mo/tungstate-bd_C_term_dom"/>
</dbReference>
<evidence type="ECO:0000313" key="13">
    <source>
        <dbReference type="Proteomes" id="UP001207408"/>
    </source>
</evidence>
<organism evidence="12 13">
    <name type="scientific">Plebeiibacterium marinum</name>
    <dbReference type="NCBI Taxonomy" id="2992111"/>
    <lineage>
        <taxon>Bacteria</taxon>
        <taxon>Pseudomonadati</taxon>
        <taxon>Bacteroidota</taxon>
        <taxon>Bacteroidia</taxon>
        <taxon>Marinilabiliales</taxon>
        <taxon>Marinilabiliaceae</taxon>
        <taxon>Plebeiibacterium</taxon>
    </lineage>
</organism>
<dbReference type="PANTHER" id="PTHR43514">
    <property type="entry name" value="ABC TRANSPORTER I FAMILY MEMBER 10"/>
    <property type="match status" value="1"/>
</dbReference>
<dbReference type="InterPro" id="IPR003439">
    <property type="entry name" value="ABC_transporter-like_ATP-bd"/>
</dbReference>
<evidence type="ECO:0000256" key="9">
    <source>
        <dbReference type="PROSITE-ProRule" id="PRU01213"/>
    </source>
</evidence>
<evidence type="ECO:0000256" key="1">
    <source>
        <dbReference type="ARBA" id="ARBA00022448"/>
    </source>
</evidence>
<dbReference type="SUPFAM" id="SSF50331">
    <property type="entry name" value="MOP-like"/>
    <property type="match status" value="1"/>
</dbReference>
<evidence type="ECO:0000313" key="12">
    <source>
        <dbReference type="EMBL" id="MCW3807982.1"/>
    </source>
</evidence>
<dbReference type="EMBL" id="JAPDPI010000076">
    <property type="protein sequence ID" value="MCW3807982.1"/>
    <property type="molecule type" value="Genomic_DNA"/>
</dbReference>
<dbReference type="Proteomes" id="UP001207408">
    <property type="component" value="Unassembled WGS sequence"/>
</dbReference>
<evidence type="ECO:0000256" key="2">
    <source>
        <dbReference type="ARBA" id="ARBA00022475"/>
    </source>
</evidence>
<evidence type="ECO:0000256" key="8">
    <source>
        <dbReference type="ARBA" id="ARBA00023136"/>
    </source>
</evidence>
<name>A0AAE3SLS0_9BACT</name>
<gene>
    <name evidence="12" type="primary">modC</name>
    <name evidence="12" type="ORF">OM074_20330</name>
</gene>
<reference evidence="12" key="1">
    <citation type="submission" date="2022-10" db="EMBL/GenBank/DDBJ databases">
        <authorList>
            <person name="Yu W.X."/>
        </authorList>
    </citation>
    <scope>NUCLEOTIDE SEQUENCE</scope>
    <source>
        <strain evidence="12">D04</strain>
    </source>
</reference>
<dbReference type="GO" id="GO:0005524">
    <property type="term" value="F:ATP binding"/>
    <property type="evidence" value="ECO:0007669"/>
    <property type="project" value="UniProtKB-KW"/>
</dbReference>
<dbReference type="GO" id="GO:0015098">
    <property type="term" value="F:molybdate ion transmembrane transporter activity"/>
    <property type="evidence" value="ECO:0007669"/>
    <property type="project" value="InterPro"/>
</dbReference>
<dbReference type="Gene3D" id="3.40.50.300">
    <property type="entry name" value="P-loop containing nucleotide triphosphate hydrolases"/>
    <property type="match status" value="1"/>
</dbReference>
<dbReference type="InterPro" id="IPR011868">
    <property type="entry name" value="ModC_ABC_ATP-bd"/>
</dbReference>
<evidence type="ECO:0000256" key="5">
    <source>
        <dbReference type="ARBA" id="ARBA00022741"/>
    </source>
</evidence>
<protein>
    <submittedName>
        <fullName evidence="12">Molybdenum ABC transporter ATP-binding protein</fullName>
    </submittedName>
</protein>
<keyword evidence="6 12" id="KW-0067">ATP-binding</keyword>
<dbReference type="Pfam" id="PF00005">
    <property type="entry name" value="ABC_tran"/>
    <property type="match status" value="1"/>
</dbReference>
<dbReference type="PROSITE" id="PS51866">
    <property type="entry name" value="MOP"/>
    <property type="match status" value="1"/>
</dbReference>
<dbReference type="PANTHER" id="PTHR43514:SF4">
    <property type="entry name" value="ABC TRANSPORTER I FAMILY MEMBER 10"/>
    <property type="match status" value="1"/>
</dbReference>
<keyword evidence="4" id="KW-0997">Cell inner membrane</keyword>
<comment type="caution">
    <text evidence="12">The sequence shown here is derived from an EMBL/GenBank/DDBJ whole genome shotgun (WGS) entry which is preliminary data.</text>
</comment>
<sequence length="360" mass="39670">MINIDIHLPRKNFNVVVQEKFSEGITGIFGPSGSGKTSLLQCISGLARPKEGYISVGGRILFDSVKNINIPVSERNVGYVFQEGRLFPHMSVEKNLRYGIKKQAIGKISYEEVIDLLGLRHILKSKPHQISGGERQRTALGRTLLSSPDILLLDEPFSAVDMSLRSQILPFIIRIQKLIQIPMLVVSHDIPDLLKLTNRLCIIKNGSCIGHGEYYDLLKDPSVSNIFGSGSIVNSIDMRVLHTNPQSRLTIVGWKQDGQEILITCDKSKGDYKEGQKLKIFIDADDIALSTEKTNNISIQNQVYGTVTDIIPKGATLLVVIDAGFKLVVEITLDSLSRMGIGTGSKIWCLFKSVAIDVAG</sequence>
<dbReference type="SMART" id="SM00382">
    <property type="entry name" value="AAA"/>
    <property type="match status" value="1"/>
</dbReference>
<dbReference type="GO" id="GO:0140359">
    <property type="term" value="F:ABC-type transporter activity"/>
    <property type="evidence" value="ECO:0007669"/>
    <property type="project" value="InterPro"/>
</dbReference>
<keyword evidence="1" id="KW-0813">Transport</keyword>
<dbReference type="InterPro" id="IPR027417">
    <property type="entry name" value="P-loop_NTPase"/>
</dbReference>
<dbReference type="SUPFAM" id="SSF52540">
    <property type="entry name" value="P-loop containing nucleoside triphosphate hydrolases"/>
    <property type="match status" value="1"/>
</dbReference>
<dbReference type="GO" id="GO:0016887">
    <property type="term" value="F:ATP hydrolysis activity"/>
    <property type="evidence" value="ECO:0007669"/>
    <property type="project" value="InterPro"/>
</dbReference>
<feature type="domain" description="ABC transporter" evidence="10">
    <location>
        <begin position="1"/>
        <end position="230"/>
    </location>
</feature>
<dbReference type="AlphaFoldDB" id="A0AAE3SLS0"/>
<dbReference type="InterPro" id="IPR004606">
    <property type="entry name" value="Mop_domain"/>
</dbReference>
<dbReference type="GO" id="GO:0016020">
    <property type="term" value="C:membrane"/>
    <property type="evidence" value="ECO:0007669"/>
    <property type="project" value="InterPro"/>
</dbReference>